<reference evidence="1" key="1">
    <citation type="submission" date="2022-10" db="EMBL/GenBank/DDBJ databases">
        <title>Culturing micro-colonial fungi from biological soil crusts in the Mojave desert and describing Neophaeococcomyces mojavensis, and introducing the new genera and species Taxawa tesnikishii.</title>
        <authorList>
            <person name="Kurbessoian T."/>
            <person name="Stajich J.E."/>
        </authorList>
    </citation>
    <scope>NUCLEOTIDE SEQUENCE</scope>
    <source>
        <strain evidence="1">JES_115</strain>
    </source>
</reference>
<sequence length="271" mass="30527">MWSRLGRPVYLVDRDDQQLLRAKEYIEKLRAESQVPSLGRWGQIITSPSQDLPKAVSDSWLLVECVPESLALKRKVIQQLDDLAHPDTIVASNSSSYTITEIIQDLRVKQPDRFIGLPKLRGTNGKMLKAIEIMGSGQTKPEILSRLVEETRNHGFKPFQVHRTSTGYIYNRIWAAIKRETLLTLAEGVASPEEIDSIFKDVLKTPKGPCEQMDVVGLDVVLDIEQHYADVRQGIPEEPRALLRKMVAQGKLGVKSGSGFYDYSESSKPRD</sequence>
<dbReference type="Proteomes" id="UP001172680">
    <property type="component" value="Unassembled WGS sequence"/>
</dbReference>
<name>A0ACC2ZLA0_9PEZI</name>
<comment type="caution">
    <text evidence="1">The sequence shown here is derived from an EMBL/GenBank/DDBJ whole genome shotgun (WGS) entry which is preliminary data.</text>
</comment>
<protein>
    <submittedName>
        <fullName evidence="1">Uncharacterized protein</fullName>
    </submittedName>
</protein>
<keyword evidence="2" id="KW-1185">Reference proteome</keyword>
<evidence type="ECO:0000313" key="1">
    <source>
        <dbReference type="EMBL" id="KAJ9648338.1"/>
    </source>
</evidence>
<gene>
    <name evidence="1" type="ORF">H2199_001192</name>
</gene>
<evidence type="ECO:0000313" key="2">
    <source>
        <dbReference type="Proteomes" id="UP001172680"/>
    </source>
</evidence>
<accession>A0ACC2ZLA0</accession>
<proteinExistence type="predicted"/>
<organism evidence="1 2">
    <name type="scientific">Coniosporium tulheliwenetii</name>
    <dbReference type="NCBI Taxonomy" id="3383036"/>
    <lineage>
        <taxon>Eukaryota</taxon>
        <taxon>Fungi</taxon>
        <taxon>Dikarya</taxon>
        <taxon>Ascomycota</taxon>
        <taxon>Pezizomycotina</taxon>
        <taxon>Dothideomycetes</taxon>
        <taxon>Dothideomycetes incertae sedis</taxon>
        <taxon>Coniosporium</taxon>
    </lineage>
</organism>
<dbReference type="EMBL" id="JAPDRP010000003">
    <property type="protein sequence ID" value="KAJ9648338.1"/>
    <property type="molecule type" value="Genomic_DNA"/>
</dbReference>